<evidence type="ECO:0000256" key="2">
    <source>
        <dbReference type="ARBA" id="ARBA00022692"/>
    </source>
</evidence>
<evidence type="ECO:0000256" key="4">
    <source>
        <dbReference type="ARBA" id="ARBA00023136"/>
    </source>
</evidence>
<comment type="subcellular location">
    <subcellularLocation>
        <location evidence="1">Endomembrane system</location>
        <topology evidence="1">Multi-pass membrane protein</topology>
    </subcellularLocation>
</comment>
<evidence type="ECO:0000313" key="7">
    <source>
        <dbReference type="EMBL" id="TKR21990.1"/>
    </source>
</evidence>
<dbReference type="Gene3D" id="3.30.230.10">
    <property type="match status" value="1"/>
</dbReference>
<feature type="non-terminal residue" evidence="7">
    <location>
        <position position="107"/>
    </location>
</feature>
<dbReference type="GO" id="GO:0012505">
    <property type="term" value="C:endomembrane system"/>
    <property type="evidence" value="ECO:0007669"/>
    <property type="project" value="UniProtKB-SubCell"/>
</dbReference>
<keyword evidence="3 5" id="KW-1133">Transmembrane helix</keyword>
<dbReference type="Pfam" id="PF02656">
    <property type="entry name" value="DUF202"/>
    <property type="match status" value="1"/>
</dbReference>
<evidence type="ECO:0000259" key="6">
    <source>
        <dbReference type="Pfam" id="PF02656"/>
    </source>
</evidence>
<dbReference type="Proteomes" id="UP000308121">
    <property type="component" value="Unassembled WGS sequence"/>
</dbReference>
<comment type="caution">
    <text evidence="7">The sequence shown here is derived from an EMBL/GenBank/DDBJ whole genome shotgun (WGS) entry which is preliminary data.</text>
</comment>
<evidence type="ECO:0000256" key="3">
    <source>
        <dbReference type="ARBA" id="ARBA00022989"/>
    </source>
</evidence>
<dbReference type="InterPro" id="IPR014721">
    <property type="entry name" value="Ribsml_uS5_D2-typ_fold_subgr"/>
</dbReference>
<dbReference type="EMBL" id="SZYE01000281">
    <property type="protein sequence ID" value="TKR21990.1"/>
    <property type="molecule type" value="Genomic_DNA"/>
</dbReference>
<keyword evidence="4 5" id="KW-0472">Membrane</keyword>
<accession>A0A7Z8JXW8</accession>
<evidence type="ECO:0000313" key="8">
    <source>
        <dbReference type="Proteomes" id="UP000308121"/>
    </source>
</evidence>
<feature type="domain" description="DUF202" evidence="6">
    <location>
        <begin position="12"/>
        <end position="59"/>
    </location>
</feature>
<protein>
    <submittedName>
        <fullName evidence="7">DUF202 domain-containing protein</fullName>
    </submittedName>
</protein>
<dbReference type="RefSeq" id="WP_154731142.1">
    <property type="nucleotide sequence ID" value="NZ_SZYE01000281.1"/>
</dbReference>
<sequence length="107" mass="10978">MTAADPPPGADPERTALSWRRTALSVAVGALVAGRTLEPWFGPPVWVATALGLLGAAAMSRVGLRRTAAWAAVVDDARADRARVRVPATSANLGPGFDALGLALALH</sequence>
<proteinExistence type="predicted"/>
<reference evidence="7 8" key="1">
    <citation type="submission" date="2019-05" db="EMBL/GenBank/DDBJ databases">
        <title>Genome sequence of Cellulomonas hominis strain CS1.</title>
        <authorList>
            <person name="Belmont J."/>
            <person name="Maclea K.S."/>
        </authorList>
    </citation>
    <scope>NUCLEOTIDE SEQUENCE [LARGE SCALE GENOMIC DNA]</scope>
    <source>
        <strain evidence="7 8">CS1</strain>
    </source>
</reference>
<keyword evidence="2 5" id="KW-0812">Transmembrane</keyword>
<feature type="transmembrane region" description="Helical" evidence="5">
    <location>
        <begin position="45"/>
        <end position="64"/>
    </location>
</feature>
<gene>
    <name evidence="7" type="ORF">FA014_18845</name>
</gene>
<name>A0A7Z8JXW8_9CELL</name>
<evidence type="ECO:0000256" key="5">
    <source>
        <dbReference type="SAM" id="Phobius"/>
    </source>
</evidence>
<dbReference type="InterPro" id="IPR003807">
    <property type="entry name" value="DUF202"/>
</dbReference>
<evidence type="ECO:0000256" key="1">
    <source>
        <dbReference type="ARBA" id="ARBA00004127"/>
    </source>
</evidence>
<organism evidence="7 8">
    <name type="scientific">Cellulomonas hominis</name>
    <dbReference type="NCBI Taxonomy" id="156981"/>
    <lineage>
        <taxon>Bacteria</taxon>
        <taxon>Bacillati</taxon>
        <taxon>Actinomycetota</taxon>
        <taxon>Actinomycetes</taxon>
        <taxon>Micrococcales</taxon>
        <taxon>Cellulomonadaceae</taxon>
        <taxon>Cellulomonas</taxon>
    </lineage>
</organism>
<dbReference type="AlphaFoldDB" id="A0A7Z8JXW8"/>